<dbReference type="AlphaFoldDB" id="A0A0V0QWI2"/>
<dbReference type="InParanoid" id="A0A0V0QWI2"/>
<dbReference type="Proteomes" id="UP000054937">
    <property type="component" value="Unassembled WGS sequence"/>
</dbReference>
<keyword evidence="2" id="KW-0812">Transmembrane</keyword>
<name>A0A0V0QWI2_PSEPJ</name>
<feature type="transmembrane region" description="Helical" evidence="2">
    <location>
        <begin position="12"/>
        <end position="34"/>
    </location>
</feature>
<feature type="region of interest" description="Disordered" evidence="1">
    <location>
        <begin position="116"/>
        <end position="146"/>
    </location>
</feature>
<proteinExistence type="predicted"/>
<keyword evidence="2" id="KW-0472">Membrane</keyword>
<reference evidence="3 4" key="1">
    <citation type="journal article" date="2015" name="Sci. Rep.">
        <title>Genome of the facultative scuticociliatosis pathogen Pseudocohnilembus persalinus provides insight into its virulence through horizontal gene transfer.</title>
        <authorList>
            <person name="Xiong J."/>
            <person name="Wang G."/>
            <person name="Cheng J."/>
            <person name="Tian M."/>
            <person name="Pan X."/>
            <person name="Warren A."/>
            <person name="Jiang C."/>
            <person name="Yuan D."/>
            <person name="Miao W."/>
        </authorList>
    </citation>
    <scope>NUCLEOTIDE SEQUENCE [LARGE SCALE GENOMIC DNA]</scope>
    <source>
        <strain evidence="3">36N120E</strain>
    </source>
</reference>
<keyword evidence="4" id="KW-1185">Reference proteome</keyword>
<organism evidence="3 4">
    <name type="scientific">Pseudocohnilembus persalinus</name>
    <name type="common">Ciliate</name>
    <dbReference type="NCBI Taxonomy" id="266149"/>
    <lineage>
        <taxon>Eukaryota</taxon>
        <taxon>Sar</taxon>
        <taxon>Alveolata</taxon>
        <taxon>Ciliophora</taxon>
        <taxon>Intramacronucleata</taxon>
        <taxon>Oligohymenophorea</taxon>
        <taxon>Scuticociliatia</taxon>
        <taxon>Philasterida</taxon>
        <taxon>Pseudocohnilembidae</taxon>
        <taxon>Pseudocohnilembus</taxon>
    </lineage>
</organism>
<evidence type="ECO:0000256" key="2">
    <source>
        <dbReference type="SAM" id="Phobius"/>
    </source>
</evidence>
<feature type="transmembrane region" description="Helical" evidence="2">
    <location>
        <begin position="46"/>
        <end position="69"/>
    </location>
</feature>
<feature type="compositionally biased region" description="Low complexity" evidence="1">
    <location>
        <begin position="129"/>
        <end position="141"/>
    </location>
</feature>
<feature type="transmembrane region" description="Helical" evidence="2">
    <location>
        <begin position="75"/>
        <end position="99"/>
    </location>
</feature>
<evidence type="ECO:0008006" key="5">
    <source>
        <dbReference type="Google" id="ProtNLM"/>
    </source>
</evidence>
<feature type="region of interest" description="Disordered" evidence="1">
    <location>
        <begin position="275"/>
        <end position="296"/>
    </location>
</feature>
<accession>A0A0V0QWI2</accession>
<evidence type="ECO:0000313" key="4">
    <source>
        <dbReference type="Proteomes" id="UP000054937"/>
    </source>
</evidence>
<feature type="transmembrane region" description="Helical" evidence="2">
    <location>
        <begin position="172"/>
        <end position="190"/>
    </location>
</feature>
<comment type="caution">
    <text evidence="3">The sequence shown here is derived from an EMBL/GenBank/DDBJ whole genome shotgun (WGS) entry which is preliminary data.</text>
</comment>
<evidence type="ECO:0000313" key="3">
    <source>
        <dbReference type="EMBL" id="KRX06590.1"/>
    </source>
</evidence>
<feature type="compositionally biased region" description="Low complexity" evidence="1">
    <location>
        <begin position="282"/>
        <end position="296"/>
    </location>
</feature>
<dbReference type="OrthoDB" id="299261at2759"/>
<gene>
    <name evidence="3" type="ORF">PPERSA_13069</name>
</gene>
<dbReference type="EMBL" id="LDAU01000094">
    <property type="protein sequence ID" value="KRX06590.1"/>
    <property type="molecule type" value="Genomic_DNA"/>
</dbReference>
<feature type="compositionally biased region" description="Basic and acidic residues" evidence="1">
    <location>
        <begin position="117"/>
        <end position="128"/>
    </location>
</feature>
<keyword evidence="2" id="KW-1133">Transmembrane helix</keyword>
<sequence length="377" mass="43442">MSISVQDECSSLFGCIRTILFSVICLVIMGFTIFGMKQIHQKLNKWSFEIIPLATTLIQAMVQFIMIFFYSGLDIMITGLYVQNTTFSIVCMSFVMLYYRTKYNLDKKQNQNGDYSKLYDKEDKDKDQNSNQNQSKISNGSGVKRSASGPNIKNFITLNNQDSVYYSNQSKLILSICITFAFTGVAQVLLDILREKGIKDQAFTCDTTSDHKMFDPNDDNIWGQLYMVFYQLVIIIPCTYVPYAFYYVPFGKRNRGQFSIDDSNFMSFNIDEQDQKVKKNDQNGGDKNINDDNFNNDDLYKQLQQQTKATIDYCGQMDSDEEAQQNLKIEAQQPQSLDEQPDNISNNFNGIKDTFALADEYNTMDYIQKIDNRSNIK</sequence>
<evidence type="ECO:0000256" key="1">
    <source>
        <dbReference type="SAM" id="MobiDB-lite"/>
    </source>
</evidence>
<protein>
    <recommendedName>
        <fullName evidence="5">Transmembrane protein</fullName>
    </recommendedName>
</protein>
<feature type="transmembrane region" description="Helical" evidence="2">
    <location>
        <begin position="228"/>
        <end position="248"/>
    </location>
</feature>